<proteinExistence type="predicted"/>
<dbReference type="EMBL" id="JASCZI010212695">
    <property type="protein sequence ID" value="MED6200107.1"/>
    <property type="molecule type" value="Genomic_DNA"/>
</dbReference>
<accession>A0ABU6XPZ2</accession>
<evidence type="ECO:0000313" key="3">
    <source>
        <dbReference type="Proteomes" id="UP001341840"/>
    </source>
</evidence>
<evidence type="ECO:0000313" key="2">
    <source>
        <dbReference type="EMBL" id="MED6200107.1"/>
    </source>
</evidence>
<evidence type="ECO:0000256" key="1">
    <source>
        <dbReference type="SAM" id="MobiDB-lite"/>
    </source>
</evidence>
<protein>
    <submittedName>
        <fullName evidence="2">Uncharacterized protein</fullName>
    </submittedName>
</protein>
<dbReference type="Proteomes" id="UP001341840">
    <property type="component" value="Unassembled WGS sequence"/>
</dbReference>
<reference evidence="2 3" key="1">
    <citation type="journal article" date="2023" name="Plants (Basel)">
        <title>Bridging the Gap: Combining Genomics and Transcriptomics Approaches to Understand Stylosanthes scabra, an Orphan Legume from the Brazilian Caatinga.</title>
        <authorList>
            <person name="Ferreira-Neto J.R.C."/>
            <person name="da Silva M.D."/>
            <person name="Binneck E."/>
            <person name="de Melo N.F."/>
            <person name="da Silva R.H."/>
            <person name="de Melo A.L.T.M."/>
            <person name="Pandolfi V."/>
            <person name="Bustamante F.O."/>
            <person name="Brasileiro-Vidal A.C."/>
            <person name="Benko-Iseppon A.M."/>
        </authorList>
    </citation>
    <scope>NUCLEOTIDE SEQUENCE [LARGE SCALE GENOMIC DNA]</scope>
    <source>
        <tissue evidence="2">Leaves</tissue>
    </source>
</reference>
<feature type="region of interest" description="Disordered" evidence="1">
    <location>
        <begin position="53"/>
        <end position="76"/>
    </location>
</feature>
<gene>
    <name evidence="2" type="ORF">PIB30_082022</name>
</gene>
<sequence length="124" mass="14276">MNSEPSCYIYVIVGGVNAGHRQKISLPKTVARKLIRFTEKVEEFDDEVAVRDNNIPSHKPKASFAAGKQDNNRNQNMVLGRKGTSRQEWMEMGNHDHPSQYFTMDYARVRRRRPIHNKNLPVGP</sequence>
<organism evidence="2 3">
    <name type="scientific">Stylosanthes scabra</name>
    <dbReference type="NCBI Taxonomy" id="79078"/>
    <lineage>
        <taxon>Eukaryota</taxon>
        <taxon>Viridiplantae</taxon>
        <taxon>Streptophyta</taxon>
        <taxon>Embryophyta</taxon>
        <taxon>Tracheophyta</taxon>
        <taxon>Spermatophyta</taxon>
        <taxon>Magnoliopsida</taxon>
        <taxon>eudicotyledons</taxon>
        <taxon>Gunneridae</taxon>
        <taxon>Pentapetalae</taxon>
        <taxon>rosids</taxon>
        <taxon>fabids</taxon>
        <taxon>Fabales</taxon>
        <taxon>Fabaceae</taxon>
        <taxon>Papilionoideae</taxon>
        <taxon>50 kb inversion clade</taxon>
        <taxon>dalbergioids sensu lato</taxon>
        <taxon>Dalbergieae</taxon>
        <taxon>Pterocarpus clade</taxon>
        <taxon>Stylosanthes</taxon>
    </lineage>
</organism>
<name>A0ABU6XPZ2_9FABA</name>
<comment type="caution">
    <text evidence="2">The sequence shown here is derived from an EMBL/GenBank/DDBJ whole genome shotgun (WGS) entry which is preliminary data.</text>
</comment>
<keyword evidence="3" id="KW-1185">Reference proteome</keyword>